<reference evidence="1" key="1">
    <citation type="journal article" date="2014" name="Int. J. Syst. Evol. Microbiol.">
        <title>Complete genome sequence of Corynebacterium casei LMG S-19264T (=DSM 44701T), isolated from a smear-ripened cheese.</title>
        <authorList>
            <consortium name="US DOE Joint Genome Institute (JGI-PGF)"/>
            <person name="Walter F."/>
            <person name="Albersmeier A."/>
            <person name="Kalinowski J."/>
            <person name="Ruckert C."/>
        </authorList>
    </citation>
    <scope>NUCLEOTIDE SEQUENCE</scope>
    <source>
        <strain evidence="1">CGMCC 1.15367</strain>
    </source>
</reference>
<keyword evidence="2" id="KW-1185">Reference proteome</keyword>
<dbReference type="Gene3D" id="1.10.3210.10">
    <property type="entry name" value="Hypothetical protein af1432"/>
    <property type="match status" value="1"/>
</dbReference>
<sequence>MATDLDAVRSGDWMQTFEGRQFWPMDPRADEIDIVDIAHSLSMQCRFAGHCRRFYSVAEHCVLLSRVVTLENALWGLLHDASEAYLVDVPRPVKPFLAGYKMAEQRVMDAVCERFGLGFEMPDEVRIADGRILADERDQNMSAAPVAWADTGAPLGVTLQFWSPSEARAAFLTAFVDLTALAKARAAEGRS</sequence>
<evidence type="ECO:0008006" key="3">
    <source>
        <dbReference type="Google" id="ProtNLM"/>
    </source>
</evidence>
<organism evidence="1 2">
    <name type="scientific">Aureimonas endophytica</name>
    <dbReference type="NCBI Taxonomy" id="2027858"/>
    <lineage>
        <taxon>Bacteria</taxon>
        <taxon>Pseudomonadati</taxon>
        <taxon>Pseudomonadota</taxon>
        <taxon>Alphaproteobacteria</taxon>
        <taxon>Hyphomicrobiales</taxon>
        <taxon>Aurantimonadaceae</taxon>
        <taxon>Aureimonas</taxon>
    </lineage>
</organism>
<gene>
    <name evidence="1" type="ORF">GCM10011390_42090</name>
</gene>
<evidence type="ECO:0000313" key="1">
    <source>
        <dbReference type="EMBL" id="GGE18483.1"/>
    </source>
</evidence>
<proteinExistence type="predicted"/>
<dbReference type="SUPFAM" id="SSF109604">
    <property type="entry name" value="HD-domain/PDEase-like"/>
    <property type="match status" value="1"/>
</dbReference>
<dbReference type="Proteomes" id="UP000644699">
    <property type="component" value="Unassembled WGS sequence"/>
</dbReference>
<comment type="caution">
    <text evidence="1">The sequence shown here is derived from an EMBL/GenBank/DDBJ whole genome shotgun (WGS) entry which is preliminary data.</text>
</comment>
<dbReference type="AlphaFoldDB" id="A0A916ZZ32"/>
<dbReference type="EMBL" id="BMIQ01000008">
    <property type="protein sequence ID" value="GGE18483.1"/>
    <property type="molecule type" value="Genomic_DNA"/>
</dbReference>
<reference evidence="1" key="2">
    <citation type="submission" date="2020-09" db="EMBL/GenBank/DDBJ databases">
        <authorList>
            <person name="Sun Q."/>
            <person name="Zhou Y."/>
        </authorList>
    </citation>
    <scope>NUCLEOTIDE SEQUENCE</scope>
    <source>
        <strain evidence="1">CGMCC 1.15367</strain>
    </source>
</reference>
<evidence type="ECO:0000313" key="2">
    <source>
        <dbReference type="Proteomes" id="UP000644699"/>
    </source>
</evidence>
<accession>A0A916ZZ32</accession>
<name>A0A916ZZ32_9HYPH</name>
<protein>
    <recommendedName>
        <fullName evidence="3">Phosphohydrolase</fullName>
    </recommendedName>
</protein>
<dbReference type="RefSeq" id="WP_188912002.1">
    <property type="nucleotide sequence ID" value="NZ_BMIQ01000008.1"/>
</dbReference>